<dbReference type="SUPFAM" id="SSF53756">
    <property type="entry name" value="UDP-Glycosyltransferase/glycogen phosphorylase"/>
    <property type="match status" value="1"/>
</dbReference>
<sequence>MEQRKYIIKNLAPWMMDELIAFSRVITYDLILLRSQKNFYDEHLNTLKNNGVNIYIQPGSNKFLIKKIWITLFFFFGNLHRFGWDYNFVVGTKSILWFLKMDMSLFSESSNIHAQFATQAPLVGLLIKKFYGNKPKVSFTFHAYDIYFKNKWFKKLTSESEVAFSISDYNIRYIKDNYGVSNKIALSRLGVFRRGKELEKKESNSDCFIIGLLSWFLEKKGIIYLLEAVKIISERESVKMKLLLAGDGPLKNTFDTYIDTHNIGDYIEFVGTINSEQKEEFFTKLNAFVMPSVALKNDQDGIPVVIMEALDYSLPIISTEVSGIPEICKNNYNGKLIPERDAVSLADSIEFLCNNNELTRTFGKNSKAMSEEYDIEINSKKKLGMIGWV</sequence>
<dbReference type="RefSeq" id="WP_342159317.1">
    <property type="nucleotide sequence ID" value="NZ_JBCDNA010000001.1"/>
</dbReference>
<organism evidence="2 3">
    <name type="scientific">Lutimonas vermicola</name>
    <dbReference type="NCBI Taxonomy" id="414288"/>
    <lineage>
        <taxon>Bacteria</taxon>
        <taxon>Pseudomonadati</taxon>
        <taxon>Bacteroidota</taxon>
        <taxon>Flavobacteriia</taxon>
        <taxon>Flavobacteriales</taxon>
        <taxon>Flavobacteriaceae</taxon>
        <taxon>Lutimonas</taxon>
    </lineage>
</organism>
<evidence type="ECO:0000313" key="2">
    <source>
        <dbReference type="EMBL" id="MEL4455483.1"/>
    </source>
</evidence>
<dbReference type="PANTHER" id="PTHR12526:SF637">
    <property type="entry name" value="GLYCOSYLTRANSFERASE EPSF-RELATED"/>
    <property type="match status" value="1"/>
</dbReference>
<evidence type="ECO:0000259" key="1">
    <source>
        <dbReference type="Pfam" id="PF00534"/>
    </source>
</evidence>
<evidence type="ECO:0000313" key="3">
    <source>
        <dbReference type="Proteomes" id="UP001474120"/>
    </source>
</evidence>
<reference evidence="2 3" key="1">
    <citation type="submission" date="2024-04" db="EMBL/GenBank/DDBJ databases">
        <title>whole genome sequencing of Lutimonas vermicola strain IMCC1616.</title>
        <authorList>
            <person name="Bae S.S."/>
        </authorList>
    </citation>
    <scope>NUCLEOTIDE SEQUENCE [LARGE SCALE GENOMIC DNA]</scope>
    <source>
        <strain evidence="2 3">IMCC1616</strain>
    </source>
</reference>
<dbReference type="Pfam" id="PF00534">
    <property type="entry name" value="Glycos_transf_1"/>
    <property type="match status" value="1"/>
</dbReference>
<proteinExistence type="predicted"/>
<dbReference type="Proteomes" id="UP001474120">
    <property type="component" value="Unassembled WGS sequence"/>
</dbReference>
<accession>A0ABU9KZ63</accession>
<dbReference type="EC" id="2.4.-.-" evidence="2"/>
<gene>
    <name evidence="2" type="ORF">AABB81_06210</name>
</gene>
<name>A0ABU9KZ63_9FLAO</name>
<comment type="caution">
    <text evidence="2">The sequence shown here is derived from an EMBL/GenBank/DDBJ whole genome shotgun (WGS) entry which is preliminary data.</text>
</comment>
<dbReference type="InterPro" id="IPR001296">
    <property type="entry name" value="Glyco_trans_1"/>
</dbReference>
<dbReference type="PANTHER" id="PTHR12526">
    <property type="entry name" value="GLYCOSYLTRANSFERASE"/>
    <property type="match status" value="1"/>
</dbReference>
<keyword evidence="2" id="KW-0328">Glycosyltransferase</keyword>
<keyword evidence="3" id="KW-1185">Reference proteome</keyword>
<feature type="domain" description="Glycosyl transferase family 1" evidence="1">
    <location>
        <begin position="198"/>
        <end position="368"/>
    </location>
</feature>
<dbReference type="GO" id="GO:0016757">
    <property type="term" value="F:glycosyltransferase activity"/>
    <property type="evidence" value="ECO:0007669"/>
    <property type="project" value="UniProtKB-KW"/>
</dbReference>
<dbReference type="EMBL" id="JBCDNA010000001">
    <property type="protein sequence ID" value="MEL4455483.1"/>
    <property type="molecule type" value="Genomic_DNA"/>
</dbReference>
<protein>
    <submittedName>
        <fullName evidence="2">Glycosyltransferase</fullName>
        <ecNumber evidence="2">2.4.-.-</ecNumber>
    </submittedName>
</protein>
<keyword evidence="2" id="KW-0808">Transferase</keyword>
<dbReference type="Gene3D" id="3.40.50.2000">
    <property type="entry name" value="Glycogen Phosphorylase B"/>
    <property type="match status" value="2"/>
</dbReference>